<dbReference type="InterPro" id="IPR003824">
    <property type="entry name" value="UppP"/>
</dbReference>
<evidence type="ECO:0000256" key="11">
    <source>
        <dbReference type="ARBA" id="ARBA00032707"/>
    </source>
</evidence>
<dbReference type="Proteomes" id="UP000427906">
    <property type="component" value="Chromosome"/>
</dbReference>
<evidence type="ECO:0000256" key="8">
    <source>
        <dbReference type="ARBA" id="ARBA00022989"/>
    </source>
</evidence>
<keyword evidence="7 14" id="KW-0378">Hydrolase</keyword>
<keyword evidence="8 14" id="KW-1133">Transmembrane helix</keyword>
<organism evidence="15 16">
    <name type="scientific">Desulfosarcina alkanivorans</name>
    <dbReference type="NCBI Taxonomy" id="571177"/>
    <lineage>
        <taxon>Bacteria</taxon>
        <taxon>Pseudomonadati</taxon>
        <taxon>Thermodesulfobacteriota</taxon>
        <taxon>Desulfobacteria</taxon>
        <taxon>Desulfobacterales</taxon>
        <taxon>Desulfosarcinaceae</taxon>
        <taxon>Desulfosarcina</taxon>
    </lineage>
</organism>
<dbReference type="RefSeq" id="WP_155318917.1">
    <property type="nucleotide sequence ID" value="NZ_AP021874.1"/>
</dbReference>
<keyword evidence="6 14" id="KW-0812">Transmembrane</keyword>
<dbReference type="GO" id="GO:0008360">
    <property type="term" value="P:regulation of cell shape"/>
    <property type="evidence" value="ECO:0007669"/>
    <property type="project" value="UniProtKB-KW"/>
</dbReference>
<evidence type="ECO:0000256" key="12">
    <source>
        <dbReference type="ARBA" id="ARBA00032932"/>
    </source>
</evidence>
<evidence type="ECO:0000256" key="1">
    <source>
        <dbReference type="ARBA" id="ARBA00004651"/>
    </source>
</evidence>
<feature type="transmembrane region" description="Helical" evidence="14">
    <location>
        <begin position="226"/>
        <end position="246"/>
    </location>
</feature>
<comment type="similarity">
    <text evidence="2 14">Belongs to the UppP family.</text>
</comment>
<proteinExistence type="inferred from homology"/>
<evidence type="ECO:0000256" key="4">
    <source>
        <dbReference type="ARBA" id="ARBA00021581"/>
    </source>
</evidence>
<evidence type="ECO:0000256" key="5">
    <source>
        <dbReference type="ARBA" id="ARBA00022475"/>
    </source>
</evidence>
<keyword evidence="5 14" id="KW-1003">Cell membrane</keyword>
<dbReference type="AlphaFoldDB" id="A0A5K7YMN6"/>
<feature type="transmembrane region" description="Helical" evidence="14">
    <location>
        <begin position="41"/>
        <end position="60"/>
    </location>
</feature>
<keyword evidence="14" id="KW-0573">Peptidoglycan synthesis</keyword>
<reference evidence="15 16" key="1">
    <citation type="submission" date="2019-11" db="EMBL/GenBank/DDBJ databases">
        <title>Comparative genomics of hydrocarbon-degrading Desulfosarcina strains.</title>
        <authorList>
            <person name="Watanabe M."/>
            <person name="Kojima H."/>
            <person name="Fukui M."/>
        </authorList>
    </citation>
    <scope>NUCLEOTIDE SEQUENCE [LARGE SCALE GENOMIC DNA]</scope>
    <source>
        <strain evidence="15 16">PL12</strain>
    </source>
</reference>
<dbReference type="GO" id="GO:0046677">
    <property type="term" value="P:response to antibiotic"/>
    <property type="evidence" value="ECO:0007669"/>
    <property type="project" value="UniProtKB-UniRule"/>
</dbReference>
<dbReference type="PANTHER" id="PTHR30622">
    <property type="entry name" value="UNDECAPRENYL-DIPHOSPHATASE"/>
    <property type="match status" value="1"/>
</dbReference>
<dbReference type="PANTHER" id="PTHR30622:SF2">
    <property type="entry name" value="UNDECAPRENYL-DIPHOSPHATASE"/>
    <property type="match status" value="1"/>
</dbReference>
<comment type="subcellular location">
    <subcellularLocation>
        <location evidence="1 14">Cell membrane</location>
        <topology evidence="1 14">Multi-pass membrane protein</topology>
    </subcellularLocation>
</comment>
<name>A0A5K7YMN6_9BACT</name>
<evidence type="ECO:0000256" key="14">
    <source>
        <dbReference type="HAMAP-Rule" id="MF_01006"/>
    </source>
</evidence>
<dbReference type="Pfam" id="PF02673">
    <property type="entry name" value="BacA"/>
    <property type="match status" value="1"/>
</dbReference>
<dbReference type="EMBL" id="AP021874">
    <property type="protein sequence ID" value="BBO71022.1"/>
    <property type="molecule type" value="Genomic_DNA"/>
</dbReference>
<dbReference type="KEGG" id="dalk:DSCA_49520"/>
<evidence type="ECO:0000313" key="16">
    <source>
        <dbReference type="Proteomes" id="UP000427906"/>
    </source>
</evidence>
<accession>A0A5K7YMN6</accession>
<evidence type="ECO:0000256" key="10">
    <source>
        <dbReference type="ARBA" id="ARBA00023251"/>
    </source>
</evidence>
<dbReference type="GO" id="GO:0005886">
    <property type="term" value="C:plasma membrane"/>
    <property type="evidence" value="ECO:0007669"/>
    <property type="project" value="UniProtKB-SubCell"/>
</dbReference>
<dbReference type="GO" id="GO:0050380">
    <property type="term" value="F:undecaprenyl-diphosphatase activity"/>
    <property type="evidence" value="ECO:0007669"/>
    <property type="project" value="UniProtKB-UniRule"/>
</dbReference>
<sequence>MNSIEAIVLGAIQGLTEFLPVSSSGHLVLFQNLFGLQEPELLFDICLHVGTLSAVIIVFYREILEILKALFQIPGRMKTAGGFMQLCRADPSIRMALLIVVGSIPTAGIGLLFKEITDQLFGSITVVGCMLLITGTLLWLTRRIRGEGRPIGQATVKEALIIGTVQGLAILPGISRSGSTIATALFLGVDRKLAGRYSFLLSIPAIVGALVLGLDTPELHTTIPMGTIIAGSIVSALVGWVALVVLLRVVDRGQLHRFAPYCWLVGIITLVFAGIG</sequence>
<keyword evidence="14" id="KW-0133">Cell shape</keyword>
<gene>
    <name evidence="15" type="primary">uppP4</name>
    <name evidence="14" type="synonym">uppP</name>
    <name evidence="15" type="ORF">DSCA_49520</name>
</gene>
<dbReference type="GO" id="GO:0071555">
    <property type="term" value="P:cell wall organization"/>
    <property type="evidence" value="ECO:0007669"/>
    <property type="project" value="UniProtKB-KW"/>
</dbReference>
<evidence type="ECO:0000256" key="2">
    <source>
        <dbReference type="ARBA" id="ARBA00010621"/>
    </source>
</evidence>
<comment type="miscellaneous">
    <text evidence="14">Bacitracin is thought to be involved in the inhibition of peptidoglycan synthesis by sequestering undecaprenyl diphosphate, thereby reducing the pool of lipid carrier available.</text>
</comment>
<dbReference type="EC" id="3.6.1.27" evidence="3 14"/>
<evidence type="ECO:0000256" key="6">
    <source>
        <dbReference type="ARBA" id="ARBA00022692"/>
    </source>
</evidence>
<feature type="transmembrane region" description="Helical" evidence="14">
    <location>
        <begin position="119"/>
        <end position="140"/>
    </location>
</feature>
<dbReference type="GO" id="GO:0009252">
    <property type="term" value="P:peptidoglycan biosynthetic process"/>
    <property type="evidence" value="ECO:0007669"/>
    <property type="project" value="UniProtKB-KW"/>
</dbReference>
<evidence type="ECO:0000256" key="7">
    <source>
        <dbReference type="ARBA" id="ARBA00022801"/>
    </source>
</evidence>
<evidence type="ECO:0000256" key="9">
    <source>
        <dbReference type="ARBA" id="ARBA00023136"/>
    </source>
</evidence>
<feature type="transmembrane region" description="Helical" evidence="14">
    <location>
        <begin position="258"/>
        <end position="275"/>
    </location>
</feature>
<evidence type="ECO:0000313" key="15">
    <source>
        <dbReference type="EMBL" id="BBO71022.1"/>
    </source>
</evidence>
<feature type="transmembrane region" description="Helical" evidence="14">
    <location>
        <begin position="197"/>
        <end position="214"/>
    </location>
</feature>
<keyword evidence="16" id="KW-1185">Reference proteome</keyword>
<dbReference type="HAMAP" id="MF_01006">
    <property type="entry name" value="Undec_diphosphatase"/>
    <property type="match status" value="1"/>
</dbReference>
<feature type="transmembrane region" description="Helical" evidence="14">
    <location>
        <begin position="93"/>
        <end position="113"/>
    </location>
</feature>
<evidence type="ECO:0000256" key="3">
    <source>
        <dbReference type="ARBA" id="ARBA00012374"/>
    </source>
</evidence>
<keyword evidence="10 14" id="KW-0046">Antibiotic resistance</keyword>
<evidence type="ECO:0000256" key="13">
    <source>
        <dbReference type="ARBA" id="ARBA00047594"/>
    </source>
</evidence>
<keyword evidence="14" id="KW-0961">Cell wall biogenesis/degradation</keyword>
<keyword evidence="9 14" id="KW-0472">Membrane</keyword>
<protein>
    <recommendedName>
        <fullName evidence="4 14">Undecaprenyl-diphosphatase</fullName>
        <ecNumber evidence="3 14">3.6.1.27</ecNumber>
    </recommendedName>
    <alternativeName>
        <fullName evidence="12 14">Bacitracin resistance protein</fullName>
    </alternativeName>
    <alternativeName>
        <fullName evidence="11 14">Undecaprenyl pyrophosphate phosphatase</fullName>
    </alternativeName>
</protein>
<comment type="function">
    <text evidence="14">Catalyzes the dephosphorylation of undecaprenyl diphosphate (UPP). Confers resistance to bacitracin.</text>
</comment>
<dbReference type="OrthoDB" id="9808289at2"/>
<comment type="catalytic activity">
    <reaction evidence="13 14">
        <text>di-trans,octa-cis-undecaprenyl diphosphate + H2O = di-trans,octa-cis-undecaprenyl phosphate + phosphate + H(+)</text>
        <dbReference type="Rhea" id="RHEA:28094"/>
        <dbReference type="ChEBI" id="CHEBI:15377"/>
        <dbReference type="ChEBI" id="CHEBI:15378"/>
        <dbReference type="ChEBI" id="CHEBI:43474"/>
        <dbReference type="ChEBI" id="CHEBI:58405"/>
        <dbReference type="ChEBI" id="CHEBI:60392"/>
        <dbReference type="EC" id="3.6.1.27"/>
    </reaction>
</comment>